<evidence type="ECO:0000256" key="4">
    <source>
        <dbReference type="ARBA" id="ARBA00022989"/>
    </source>
</evidence>
<feature type="transmembrane region" description="Helical" evidence="7">
    <location>
        <begin position="178"/>
        <end position="197"/>
    </location>
</feature>
<feature type="transmembrane region" description="Helical" evidence="7">
    <location>
        <begin position="48"/>
        <end position="69"/>
    </location>
</feature>
<comment type="similarity">
    <text evidence="2">Belongs to the GtrA family.</text>
</comment>
<dbReference type="Pfam" id="PF04138">
    <property type="entry name" value="GtrA_DPMS_TM"/>
    <property type="match status" value="1"/>
</dbReference>
<evidence type="ECO:0000256" key="7">
    <source>
        <dbReference type="SAM" id="Phobius"/>
    </source>
</evidence>
<reference evidence="9" key="1">
    <citation type="journal article" date="2021" name="PeerJ">
        <title>Extensive microbial diversity within the chicken gut microbiome revealed by metagenomics and culture.</title>
        <authorList>
            <person name="Gilroy R."/>
            <person name="Ravi A."/>
            <person name="Getino M."/>
            <person name="Pursley I."/>
            <person name="Horton D.L."/>
            <person name="Alikhan N.F."/>
            <person name="Baker D."/>
            <person name="Gharbi K."/>
            <person name="Hall N."/>
            <person name="Watson M."/>
            <person name="Adriaenssens E.M."/>
            <person name="Foster-Nyarko E."/>
            <person name="Jarju S."/>
            <person name="Secka A."/>
            <person name="Antonio M."/>
            <person name="Oren A."/>
            <person name="Chaudhuri R.R."/>
            <person name="La Ragione R."/>
            <person name="Hildebrand F."/>
            <person name="Pallen M.J."/>
        </authorList>
    </citation>
    <scope>NUCLEOTIDE SEQUENCE</scope>
    <source>
        <strain evidence="9">CHK32-1732</strain>
    </source>
</reference>
<comment type="caution">
    <text evidence="9">The sequence shown here is derived from an EMBL/GenBank/DDBJ whole genome shotgun (WGS) entry which is preliminary data.</text>
</comment>
<evidence type="ECO:0000256" key="5">
    <source>
        <dbReference type="ARBA" id="ARBA00023136"/>
    </source>
</evidence>
<proteinExistence type="inferred from homology"/>
<dbReference type="AlphaFoldDB" id="A0A9D1RQX6"/>
<name>A0A9D1RQX6_9CORY</name>
<dbReference type="PANTHER" id="PTHR38459:SF1">
    <property type="entry name" value="PROPHAGE BACTOPRENOL-LINKED GLUCOSE TRANSLOCASE HOMOLOG"/>
    <property type="match status" value="1"/>
</dbReference>
<evidence type="ECO:0000259" key="8">
    <source>
        <dbReference type="Pfam" id="PF04138"/>
    </source>
</evidence>
<gene>
    <name evidence="9" type="ORF">H9870_09675</name>
</gene>
<evidence type="ECO:0000256" key="6">
    <source>
        <dbReference type="SAM" id="MobiDB-lite"/>
    </source>
</evidence>
<feature type="region of interest" description="Disordered" evidence="6">
    <location>
        <begin position="1"/>
        <end position="37"/>
    </location>
</feature>
<dbReference type="GO" id="GO:0000271">
    <property type="term" value="P:polysaccharide biosynthetic process"/>
    <property type="evidence" value="ECO:0007669"/>
    <property type="project" value="InterPro"/>
</dbReference>
<reference evidence="9" key="2">
    <citation type="submission" date="2021-04" db="EMBL/GenBank/DDBJ databases">
        <authorList>
            <person name="Gilroy R."/>
        </authorList>
    </citation>
    <scope>NUCLEOTIDE SEQUENCE</scope>
    <source>
        <strain evidence="9">CHK32-1732</strain>
    </source>
</reference>
<evidence type="ECO:0000256" key="1">
    <source>
        <dbReference type="ARBA" id="ARBA00004141"/>
    </source>
</evidence>
<evidence type="ECO:0000313" key="10">
    <source>
        <dbReference type="Proteomes" id="UP000824190"/>
    </source>
</evidence>
<dbReference type="PANTHER" id="PTHR38459">
    <property type="entry name" value="PROPHAGE BACTOPRENOL-LINKED GLUCOSE TRANSLOCASE HOMOLOG"/>
    <property type="match status" value="1"/>
</dbReference>
<protein>
    <submittedName>
        <fullName evidence="9">GtrA family protein</fullName>
    </submittedName>
</protein>
<keyword evidence="4 7" id="KW-1133">Transmembrane helix</keyword>
<feature type="transmembrane region" description="Helical" evidence="7">
    <location>
        <begin position="95"/>
        <end position="114"/>
    </location>
</feature>
<dbReference type="Proteomes" id="UP000824190">
    <property type="component" value="Unassembled WGS sequence"/>
</dbReference>
<accession>A0A9D1RQX6</accession>
<dbReference type="EMBL" id="DXGC01000078">
    <property type="protein sequence ID" value="HIW91915.1"/>
    <property type="molecule type" value="Genomic_DNA"/>
</dbReference>
<keyword evidence="5 7" id="KW-0472">Membrane</keyword>
<dbReference type="GO" id="GO:0005886">
    <property type="term" value="C:plasma membrane"/>
    <property type="evidence" value="ECO:0007669"/>
    <property type="project" value="TreeGrafter"/>
</dbReference>
<organism evidence="9 10">
    <name type="scientific">Candidatus Corynebacterium avicola</name>
    <dbReference type="NCBI Taxonomy" id="2838527"/>
    <lineage>
        <taxon>Bacteria</taxon>
        <taxon>Bacillati</taxon>
        <taxon>Actinomycetota</taxon>
        <taxon>Actinomycetes</taxon>
        <taxon>Mycobacteriales</taxon>
        <taxon>Corynebacteriaceae</taxon>
        <taxon>Corynebacterium</taxon>
    </lineage>
</organism>
<evidence type="ECO:0000313" key="9">
    <source>
        <dbReference type="EMBL" id="HIW91915.1"/>
    </source>
</evidence>
<feature type="region of interest" description="Disordered" evidence="6">
    <location>
        <begin position="214"/>
        <end position="243"/>
    </location>
</feature>
<keyword evidence="3 7" id="KW-0812">Transmembrane</keyword>
<comment type="subcellular location">
    <subcellularLocation>
        <location evidence="1">Membrane</location>
        <topology evidence="1">Multi-pass membrane protein</topology>
    </subcellularLocation>
</comment>
<sequence length="243" mass="26743">MDPNHVTDTLAERPDSSDGDAHTGSVGGGAPRPGGRAAERTRRLIRQFMKFGIVGASGVVVNAGVVVVANKTTQWLWGHDGHEVFANLLGTDYNIRWYHVFSTLAFVVANLWNFNLNRRWTFQTAGKSSWFKEMFSFMLVGAGGLVVTLMVQTAMINPESPIHLSREFFDGSTGLRDPIYWGNLIGVIVAIPVNFLINKVWTFRAARDHRVATHVTPLPEDAPADDDSGSTDNDNNSDTKEAK</sequence>
<feature type="domain" description="GtrA/DPMS transmembrane" evidence="8">
    <location>
        <begin position="50"/>
        <end position="156"/>
    </location>
</feature>
<dbReference type="InterPro" id="IPR007267">
    <property type="entry name" value="GtrA_DPMS_TM"/>
</dbReference>
<evidence type="ECO:0000256" key="2">
    <source>
        <dbReference type="ARBA" id="ARBA00009399"/>
    </source>
</evidence>
<dbReference type="InterPro" id="IPR051401">
    <property type="entry name" value="GtrA_CellWall_Glycosyl"/>
</dbReference>
<feature type="transmembrane region" description="Helical" evidence="7">
    <location>
        <begin position="135"/>
        <end position="158"/>
    </location>
</feature>
<evidence type="ECO:0000256" key="3">
    <source>
        <dbReference type="ARBA" id="ARBA00022692"/>
    </source>
</evidence>
<feature type="compositionally biased region" description="Basic and acidic residues" evidence="6">
    <location>
        <begin position="10"/>
        <end position="21"/>
    </location>
</feature>